<dbReference type="InterPro" id="IPR036589">
    <property type="entry name" value="HCY_dom_sf"/>
</dbReference>
<dbReference type="SUPFAM" id="SSF82282">
    <property type="entry name" value="Homocysteine S-methyltransferase"/>
    <property type="match status" value="1"/>
</dbReference>
<dbReference type="PANTHER" id="PTHR11103">
    <property type="entry name" value="SLR1189 PROTEIN"/>
    <property type="match status" value="1"/>
</dbReference>
<organism evidence="5 6">
    <name type="scientific">Deinococcus rufus</name>
    <dbReference type="NCBI Taxonomy" id="2136097"/>
    <lineage>
        <taxon>Bacteria</taxon>
        <taxon>Thermotogati</taxon>
        <taxon>Deinococcota</taxon>
        <taxon>Deinococci</taxon>
        <taxon>Deinococcales</taxon>
        <taxon>Deinococcaceae</taxon>
        <taxon>Deinococcus</taxon>
    </lineage>
</organism>
<keyword evidence="2 3" id="KW-0808">Transferase</keyword>
<keyword evidence="3" id="KW-0862">Zinc</keyword>
<feature type="binding site" evidence="3">
    <location>
        <position position="282"/>
    </location>
    <ligand>
        <name>Zn(2+)</name>
        <dbReference type="ChEBI" id="CHEBI:29105"/>
    </ligand>
</feature>
<keyword evidence="6" id="KW-1185">Reference proteome</keyword>
<dbReference type="PANTHER" id="PTHR11103:SF18">
    <property type="entry name" value="SLR1189 PROTEIN"/>
    <property type="match status" value="1"/>
</dbReference>
<dbReference type="Pfam" id="PF02574">
    <property type="entry name" value="S-methyl_trans"/>
    <property type="match status" value="1"/>
</dbReference>
<protein>
    <submittedName>
        <fullName evidence="5">Homocysteine S-methyltransferase family protein</fullName>
    </submittedName>
</protein>
<accession>A0ABV7Z944</accession>
<evidence type="ECO:0000313" key="5">
    <source>
        <dbReference type="EMBL" id="MFC3832629.1"/>
    </source>
</evidence>
<keyword evidence="1 3" id="KW-0489">Methyltransferase</keyword>
<dbReference type="Proteomes" id="UP001595803">
    <property type="component" value="Unassembled WGS sequence"/>
</dbReference>
<evidence type="ECO:0000256" key="2">
    <source>
        <dbReference type="ARBA" id="ARBA00022679"/>
    </source>
</evidence>
<evidence type="ECO:0000259" key="4">
    <source>
        <dbReference type="PROSITE" id="PS50970"/>
    </source>
</evidence>
<dbReference type="Gene3D" id="3.20.20.330">
    <property type="entry name" value="Homocysteine-binding-like domain"/>
    <property type="match status" value="1"/>
</dbReference>
<evidence type="ECO:0000256" key="1">
    <source>
        <dbReference type="ARBA" id="ARBA00022603"/>
    </source>
</evidence>
<feature type="domain" description="Hcy-binding" evidence="4">
    <location>
        <begin position="1"/>
        <end position="296"/>
    </location>
</feature>
<dbReference type="InterPro" id="IPR003726">
    <property type="entry name" value="HCY_dom"/>
</dbReference>
<dbReference type="PROSITE" id="PS50970">
    <property type="entry name" value="HCY"/>
    <property type="match status" value="1"/>
</dbReference>
<evidence type="ECO:0000313" key="6">
    <source>
        <dbReference type="Proteomes" id="UP001595803"/>
    </source>
</evidence>
<feature type="binding site" evidence="3">
    <location>
        <position position="212"/>
    </location>
    <ligand>
        <name>Zn(2+)</name>
        <dbReference type="ChEBI" id="CHEBI:29105"/>
    </ligand>
</feature>
<gene>
    <name evidence="5" type="ORF">ACFOSB_07130</name>
</gene>
<dbReference type="EMBL" id="JBHRZG010000007">
    <property type="protein sequence ID" value="MFC3832629.1"/>
    <property type="molecule type" value="Genomic_DNA"/>
</dbReference>
<comment type="cofactor">
    <cofactor evidence="3">
        <name>Zn(2+)</name>
        <dbReference type="ChEBI" id="CHEBI:29105"/>
    </cofactor>
</comment>
<proteinExistence type="predicted"/>
<dbReference type="RefSeq" id="WP_322473329.1">
    <property type="nucleotide sequence ID" value="NZ_JBHRZG010000007.1"/>
</dbReference>
<feature type="binding site" evidence="3">
    <location>
        <position position="281"/>
    </location>
    <ligand>
        <name>Zn(2+)</name>
        <dbReference type="ChEBI" id="CHEBI:29105"/>
    </ligand>
</feature>
<comment type="caution">
    <text evidence="5">The sequence shown here is derived from an EMBL/GenBank/DDBJ whole genome shotgun (WGS) entry which is preliminary data.</text>
</comment>
<reference evidence="6" key="1">
    <citation type="journal article" date="2019" name="Int. J. Syst. Evol. Microbiol.">
        <title>The Global Catalogue of Microorganisms (GCM) 10K type strain sequencing project: providing services to taxonomists for standard genome sequencing and annotation.</title>
        <authorList>
            <consortium name="The Broad Institute Genomics Platform"/>
            <consortium name="The Broad Institute Genome Sequencing Center for Infectious Disease"/>
            <person name="Wu L."/>
            <person name="Ma J."/>
        </authorList>
    </citation>
    <scope>NUCLEOTIDE SEQUENCE [LARGE SCALE GENOMIC DNA]</scope>
    <source>
        <strain evidence="6">CCTCC AB 2017081</strain>
    </source>
</reference>
<name>A0ABV7Z944_9DEIO</name>
<keyword evidence="3" id="KW-0479">Metal-binding</keyword>
<sequence length="300" mass="31790">MLTDGGLETDLLYNRGIDLPCFAAIVLLRTPEGRAALGEYYRPYLDLARDLGTGFILESPTWRASPDWAAPLGLDQTELDQLNVAAIDLMRGLCAEYAADLPQIVISGCIGPRGDGYVPGKLMGAAEATDYHARQVRVLASAGADMVSALTMTNVAEATGIVHAARQVDVPVVISFTVETDGRLPTGDTLMDAVTAVDAATGGHAAYFMVNCAHPDHFAAVLDQGAAWTQRLRGIRANASRCSHEELNAMTELDAGDPTELGQLYRALLATQPQLTVLGGCCGTDLRHVTAVARACLNHA</sequence>
<evidence type="ECO:0000256" key="3">
    <source>
        <dbReference type="PROSITE-ProRule" id="PRU00333"/>
    </source>
</evidence>